<reference evidence="5 6" key="1">
    <citation type="submission" date="2015-09" db="EMBL/GenBank/DDBJ databases">
        <title>Genome of Desulfovibrio dechloracetivorans BerOc1, a mercury methylating strain isolated from highly hydrocarbons and metals contaminated coastal sediments.</title>
        <authorList>
            <person name="Goni Urriza M."/>
            <person name="Gassie C."/>
            <person name="Bouchez O."/>
            <person name="Klopp C."/>
            <person name="Ranchou-Peyruse A."/>
            <person name="Remy G."/>
        </authorList>
    </citation>
    <scope>NUCLEOTIDE SEQUENCE [LARGE SCALE GENOMIC DNA]</scope>
    <source>
        <strain evidence="5 6">BerOc1</strain>
    </source>
</reference>
<evidence type="ECO:0000256" key="2">
    <source>
        <dbReference type="ARBA" id="ARBA00010742"/>
    </source>
</evidence>
<evidence type="ECO:0000313" key="5">
    <source>
        <dbReference type="EMBL" id="OIQ50576.1"/>
    </source>
</evidence>
<comment type="similarity">
    <text evidence="2">Belongs to the bacterial solute-binding protein SsuA/TauA family.</text>
</comment>
<dbReference type="InterPro" id="IPR015168">
    <property type="entry name" value="SsuA/THI5"/>
</dbReference>
<keyword evidence="3" id="KW-0732">Signal</keyword>
<name>A0A1J5N6Z6_9BACT</name>
<evidence type="ECO:0000256" key="3">
    <source>
        <dbReference type="ARBA" id="ARBA00022729"/>
    </source>
</evidence>
<feature type="domain" description="SsuA/THI5-like" evidence="4">
    <location>
        <begin position="83"/>
        <end position="288"/>
    </location>
</feature>
<dbReference type="EMBL" id="LKAQ01000004">
    <property type="protein sequence ID" value="OIQ50576.1"/>
    <property type="molecule type" value="Genomic_DNA"/>
</dbReference>
<keyword evidence="6" id="KW-1185">Reference proteome</keyword>
<organism evidence="5 6">
    <name type="scientific">Pseudodesulfovibrio hydrargyri</name>
    <dbReference type="NCBI Taxonomy" id="2125990"/>
    <lineage>
        <taxon>Bacteria</taxon>
        <taxon>Pseudomonadati</taxon>
        <taxon>Thermodesulfobacteriota</taxon>
        <taxon>Desulfovibrionia</taxon>
        <taxon>Desulfovibrionales</taxon>
        <taxon>Desulfovibrionaceae</taxon>
    </lineage>
</organism>
<comment type="subcellular location">
    <subcellularLocation>
        <location evidence="1">Periplasm</location>
    </subcellularLocation>
</comment>
<dbReference type="CDD" id="cd13563">
    <property type="entry name" value="PBP2_SsuA_like_6"/>
    <property type="match status" value="1"/>
</dbReference>
<evidence type="ECO:0000259" key="4">
    <source>
        <dbReference type="Pfam" id="PF09084"/>
    </source>
</evidence>
<dbReference type="GO" id="GO:0042597">
    <property type="term" value="C:periplasmic space"/>
    <property type="evidence" value="ECO:0007669"/>
    <property type="project" value="UniProtKB-SubCell"/>
</dbReference>
<evidence type="ECO:0000313" key="6">
    <source>
        <dbReference type="Proteomes" id="UP000181901"/>
    </source>
</evidence>
<sequence>MLRVGRKWTIRVATKCGLREIRADMREEGFRRGQATGNPVRNALKGEIMKRIVMLVCALALCASTAFAGTPVKVAHATWVGYGPLYIANELGYFEKEGLDVDLVIIEDEAQYAAAMASGNIDGLGNVLDREVIHFAKGTPEVVVFGMDESSGGDGVVASGEIKTVADLKGKTVGLDKSSTSYFFFLSILKKYGVDEKDINITEMGASDAGAAFVAGSIDAAVTWEPWLTNAGQREGGHVLVSSKDMPKTIVDVFVLNADYVKAHPEVPAKMTKCWNEAIAWYVQNPDKGNEIMAKAMGLETQEMADMASGVTFIGRDANKAFFDMSKPNSVYEVADRAISFWKSKGIITKDVSLDTLISADYVNAE</sequence>
<dbReference type="AlphaFoldDB" id="A0A1J5N6Z6"/>
<comment type="caution">
    <text evidence="5">The sequence shown here is derived from an EMBL/GenBank/DDBJ whole genome shotgun (WGS) entry which is preliminary data.</text>
</comment>
<protein>
    <submittedName>
        <fullName evidence="5">Putative aliphatic sulfonates-binding protein</fullName>
    </submittedName>
</protein>
<gene>
    <name evidence="5" type="primary">ssuA_2</name>
    <name evidence="5" type="ORF">BerOc1_02517</name>
</gene>
<accession>A0A1J5N6Z6</accession>
<dbReference type="PANTHER" id="PTHR30024">
    <property type="entry name" value="ALIPHATIC SULFONATES-BINDING PROTEIN-RELATED"/>
    <property type="match status" value="1"/>
</dbReference>
<dbReference type="Gene3D" id="3.40.190.10">
    <property type="entry name" value="Periplasmic binding protein-like II"/>
    <property type="match status" value="2"/>
</dbReference>
<dbReference type="Proteomes" id="UP000181901">
    <property type="component" value="Unassembled WGS sequence"/>
</dbReference>
<dbReference type="Pfam" id="PF09084">
    <property type="entry name" value="NMT1"/>
    <property type="match status" value="1"/>
</dbReference>
<evidence type="ECO:0000256" key="1">
    <source>
        <dbReference type="ARBA" id="ARBA00004418"/>
    </source>
</evidence>
<proteinExistence type="inferred from homology"/>
<dbReference type="SUPFAM" id="SSF53850">
    <property type="entry name" value="Periplasmic binding protein-like II"/>
    <property type="match status" value="1"/>
</dbReference>
<dbReference type="PANTHER" id="PTHR30024:SF47">
    <property type="entry name" value="TAURINE-BINDING PERIPLASMIC PROTEIN"/>
    <property type="match status" value="1"/>
</dbReference>